<dbReference type="Gene3D" id="3.30.428.10">
    <property type="entry name" value="HIT-like"/>
    <property type="match status" value="1"/>
</dbReference>
<dbReference type="AlphaFoldDB" id="A0A066TZF7"/>
<dbReference type="EMBL" id="JMQI01000045">
    <property type="protein sequence ID" value="KDN20195.1"/>
    <property type="molecule type" value="Genomic_DNA"/>
</dbReference>
<reference evidence="1 2" key="1">
    <citation type="submission" date="2014-05" db="EMBL/GenBank/DDBJ databases">
        <title>Draft genome sequence of Amycolatopsis rifamycinica DSM 46095.</title>
        <authorList>
            <person name="Lal R."/>
            <person name="Saxena A."/>
            <person name="Kumari R."/>
            <person name="Mukherjee U."/>
            <person name="Singh P."/>
            <person name="Sangwan N."/>
            <person name="Mahato N.K."/>
        </authorList>
    </citation>
    <scope>NUCLEOTIDE SEQUENCE [LARGE SCALE GENOMIC DNA]</scope>
    <source>
        <strain evidence="1 2">DSM 46095</strain>
    </source>
</reference>
<protein>
    <recommendedName>
        <fullName evidence="3">HIT domain-containing protein</fullName>
    </recommendedName>
</protein>
<sequence>MHRDDCFICRALHDREPPWTDQPLLLQPGRGCVLPGVGALVAGYVLICPADHVPNLCAASPESGFADFLRQALACLSDRLGELTYWEHGGVPTPSFPTSACVDHAHLHVVPGSYGLQLPAPAAAHSSDAPTMLLEHSDGWRERPYLMLGSTGSTCALVEDVGIPQYFRRRLATAIGQPDLWDYAAFPGEANVRATLALFHDFANQAAG</sequence>
<gene>
    <name evidence="1" type="ORF">DV20_21540</name>
</gene>
<accession>A0A066TZF7</accession>
<dbReference type="Proteomes" id="UP000027345">
    <property type="component" value="Unassembled WGS sequence"/>
</dbReference>
<comment type="caution">
    <text evidence="1">The sequence shown here is derived from an EMBL/GenBank/DDBJ whole genome shotgun (WGS) entry which is preliminary data.</text>
</comment>
<evidence type="ECO:0008006" key="3">
    <source>
        <dbReference type="Google" id="ProtNLM"/>
    </source>
</evidence>
<dbReference type="STRING" id="287986.DV20_21540"/>
<dbReference type="SUPFAM" id="SSF54197">
    <property type="entry name" value="HIT-like"/>
    <property type="match status" value="1"/>
</dbReference>
<proteinExistence type="predicted"/>
<evidence type="ECO:0000313" key="2">
    <source>
        <dbReference type="Proteomes" id="UP000027345"/>
    </source>
</evidence>
<evidence type="ECO:0000313" key="1">
    <source>
        <dbReference type="EMBL" id="KDN20195.1"/>
    </source>
</evidence>
<name>A0A066TZF7_9PSEU</name>
<dbReference type="InterPro" id="IPR036265">
    <property type="entry name" value="HIT-like_sf"/>
</dbReference>
<keyword evidence="2" id="KW-1185">Reference proteome</keyword>
<organism evidence="1 2">
    <name type="scientific">Amycolatopsis rifamycinica</name>
    <dbReference type="NCBI Taxonomy" id="287986"/>
    <lineage>
        <taxon>Bacteria</taxon>
        <taxon>Bacillati</taxon>
        <taxon>Actinomycetota</taxon>
        <taxon>Actinomycetes</taxon>
        <taxon>Pseudonocardiales</taxon>
        <taxon>Pseudonocardiaceae</taxon>
        <taxon>Amycolatopsis</taxon>
    </lineage>
</organism>
<dbReference type="eggNOG" id="COG0537">
    <property type="taxonomic scope" value="Bacteria"/>
</dbReference>